<dbReference type="Proteomes" id="UP000254259">
    <property type="component" value="Plasmid CBM2636_mp"/>
</dbReference>
<protein>
    <submittedName>
        <fullName evidence="2">Uncharacterized protein</fullName>
    </submittedName>
</protein>
<gene>
    <name evidence="2" type="ORF">CBM2636_MP21492</name>
</gene>
<organism evidence="2 3">
    <name type="scientific">Cupriavidus taiwanensis</name>
    <dbReference type="NCBI Taxonomy" id="164546"/>
    <lineage>
        <taxon>Bacteria</taxon>
        <taxon>Pseudomonadati</taxon>
        <taxon>Pseudomonadota</taxon>
        <taxon>Betaproteobacteria</taxon>
        <taxon>Burkholderiales</taxon>
        <taxon>Burkholderiaceae</taxon>
        <taxon>Cupriavidus</taxon>
    </lineage>
</organism>
<dbReference type="AlphaFoldDB" id="A0A9Q7V1L5"/>
<name>A0A9Q7V1L5_9BURK</name>
<accession>A0A9Q7V1L5</accession>
<dbReference type="EMBL" id="LT984814">
    <property type="protein sequence ID" value="SPD68642.1"/>
    <property type="molecule type" value="Genomic_DNA"/>
</dbReference>
<evidence type="ECO:0000256" key="1">
    <source>
        <dbReference type="SAM" id="MobiDB-lite"/>
    </source>
</evidence>
<evidence type="ECO:0000313" key="2">
    <source>
        <dbReference type="EMBL" id="SPD68642.1"/>
    </source>
</evidence>
<sequence>MMPLRRLEPGGVRALQPRLPHGAAEQARPTVRRAACTLARVHSDPEVTPRLVAHVVCPLTGTTTQGVDYSIFAERRQTSASSQM</sequence>
<feature type="region of interest" description="Disordered" evidence="1">
    <location>
        <begin position="1"/>
        <end position="28"/>
    </location>
</feature>
<reference evidence="2 3" key="1">
    <citation type="submission" date="2018-01" db="EMBL/GenBank/DDBJ databases">
        <authorList>
            <person name="Clerissi C."/>
        </authorList>
    </citation>
    <scope>NUCLEOTIDE SEQUENCE [LARGE SCALE GENOMIC DNA]</scope>
    <source>
        <strain evidence="2">Cupriavidus taiwanensis SWF 66322</strain>
        <plasmid evidence="3">cbm2636_mp</plasmid>
    </source>
</reference>
<proteinExistence type="predicted"/>
<geneLocation type="plasmid" evidence="3">
    <name>cbm2636_mp</name>
</geneLocation>
<keyword evidence="2" id="KW-0614">Plasmid</keyword>
<evidence type="ECO:0000313" key="3">
    <source>
        <dbReference type="Proteomes" id="UP000254259"/>
    </source>
</evidence>